<proteinExistence type="inferred from homology"/>
<dbReference type="Gene3D" id="3.40.605.10">
    <property type="entry name" value="Aldehyde Dehydrogenase, Chain A, domain 1"/>
    <property type="match status" value="1"/>
</dbReference>
<dbReference type="GO" id="GO:0016620">
    <property type="term" value="F:oxidoreductase activity, acting on the aldehyde or oxo group of donors, NAD or NADP as acceptor"/>
    <property type="evidence" value="ECO:0007669"/>
    <property type="project" value="InterPro"/>
</dbReference>
<accession>A0A0F9UCX5</accession>
<evidence type="ECO:0000313" key="4">
    <source>
        <dbReference type="EMBL" id="KKN89509.1"/>
    </source>
</evidence>
<organism evidence="4">
    <name type="scientific">marine sediment metagenome</name>
    <dbReference type="NCBI Taxonomy" id="412755"/>
    <lineage>
        <taxon>unclassified sequences</taxon>
        <taxon>metagenomes</taxon>
        <taxon>ecological metagenomes</taxon>
    </lineage>
</organism>
<keyword evidence="2" id="KW-0560">Oxidoreductase</keyword>
<evidence type="ECO:0000256" key="1">
    <source>
        <dbReference type="ARBA" id="ARBA00009986"/>
    </source>
</evidence>
<dbReference type="InterPro" id="IPR029510">
    <property type="entry name" value="Ald_DH_CS_GLU"/>
</dbReference>
<comment type="caution">
    <text evidence="4">The sequence shown here is derived from an EMBL/GenBank/DDBJ whole genome shotgun (WGS) entry which is preliminary data.</text>
</comment>
<dbReference type="CDD" id="cd07109">
    <property type="entry name" value="ALDH_AAS00426"/>
    <property type="match status" value="1"/>
</dbReference>
<dbReference type="FunFam" id="3.40.605.10:FF:000007">
    <property type="entry name" value="NAD/NADP-dependent betaine aldehyde dehydrogenase"/>
    <property type="match status" value="1"/>
</dbReference>
<dbReference type="AlphaFoldDB" id="A0A0F9UCX5"/>
<dbReference type="InterPro" id="IPR015590">
    <property type="entry name" value="Aldehyde_DH_dom"/>
</dbReference>
<dbReference type="PANTHER" id="PTHR11699">
    <property type="entry name" value="ALDEHYDE DEHYDROGENASE-RELATED"/>
    <property type="match status" value="1"/>
</dbReference>
<reference evidence="4" key="1">
    <citation type="journal article" date="2015" name="Nature">
        <title>Complex archaea that bridge the gap between prokaryotes and eukaryotes.</title>
        <authorList>
            <person name="Spang A."/>
            <person name="Saw J.H."/>
            <person name="Jorgensen S.L."/>
            <person name="Zaremba-Niedzwiedzka K."/>
            <person name="Martijn J."/>
            <person name="Lind A.E."/>
            <person name="van Eijk R."/>
            <person name="Schleper C."/>
            <person name="Guy L."/>
            <person name="Ettema T.J."/>
        </authorList>
    </citation>
    <scope>NUCLEOTIDE SEQUENCE</scope>
</reference>
<gene>
    <name evidence="4" type="ORF">LCGC14_0238400</name>
</gene>
<dbReference type="Gene3D" id="3.40.309.10">
    <property type="entry name" value="Aldehyde Dehydrogenase, Chain A, domain 2"/>
    <property type="match status" value="1"/>
</dbReference>
<dbReference type="InterPro" id="IPR016163">
    <property type="entry name" value="Ald_DH_C"/>
</dbReference>
<dbReference type="PROSITE" id="PS00687">
    <property type="entry name" value="ALDEHYDE_DEHYDR_GLU"/>
    <property type="match status" value="1"/>
</dbReference>
<comment type="similarity">
    <text evidence="1">Belongs to the aldehyde dehydrogenase family.</text>
</comment>
<dbReference type="InterPro" id="IPR016160">
    <property type="entry name" value="Ald_DH_CS_CYS"/>
</dbReference>
<dbReference type="SUPFAM" id="SSF53720">
    <property type="entry name" value="ALDH-like"/>
    <property type="match status" value="1"/>
</dbReference>
<evidence type="ECO:0000256" key="2">
    <source>
        <dbReference type="ARBA" id="ARBA00023002"/>
    </source>
</evidence>
<protein>
    <recommendedName>
        <fullName evidence="3">Aldehyde dehydrogenase domain-containing protein</fullName>
    </recommendedName>
</protein>
<evidence type="ECO:0000259" key="3">
    <source>
        <dbReference type="Pfam" id="PF00171"/>
    </source>
</evidence>
<sequence>MNQQFKFDNAASGSTIQIAGKWATADSGETIDVIAPSTGGVVATIAAGGEAEVDRAVKAAREAFERGAWGRLSAVERGRLLMKFSELIAANAEELAQLEALDCGKPMKQARADITACARYFEFYAGAADKVHGETLPFMNGYTVMTLREAKGVTGHIIAWNYPAQMYGRTLGASLAMGNATVIKPAEEACLTPIRLTQLALDAGLPEGAINLVTGYGEKAGAALSAHPGIDFMSFTGSPQVGTLIQQACAINNVGCTMELGGKSPQILFDDADLDKALPFIAGAIVQNGGQTCSAGSRLLVHRPILDKVLERVTAKFESLVAAPHDEDADLGALVSARQKARVQSFLDHAAETGVKTLATGRISPNAPAGGFYVAPRVLGLVPPEHRLAREEVFGPVLAVTTFEDEADAVRIANGTDYGLVAGIWTKAGDRQMRMAKKVRAGQVYVNGYGAGGGIELPFGGVKKSGHGREKGFEALYEFSELKTVVFNHGE</sequence>
<dbReference type="EMBL" id="LAZR01000118">
    <property type="protein sequence ID" value="KKN89509.1"/>
    <property type="molecule type" value="Genomic_DNA"/>
</dbReference>
<dbReference type="PROSITE" id="PS00070">
    <property type="entry name" value="ALDEHYDE_DEHYDR_CYS"/>
    <property type="match status" value="1"/>
</dbReference>
<feature type="domain" description="Aldehyde dehydrogenase" evidence="3">
    <location>
        <begin position="22"/>
        <end position="485"/>
    </location>
</feature>
<dbReference type="InterPro" id="IPR016162">
    <property type="entry name" value="Ald_DH_N"/>
</dbReference>
<dbReference type="Pfam" id="PF00171">
    <property type="entry name" value="Aldedh"/>
    <property type="match status" value="1"/>
</dbReference>
<dbReference type="InterPro" id="IPR016161">
    <property type="entry name" value="Ald_DH/histidinol_DH"/>
</dbReference>
<name>A0A0F9UCX5_9ZZZZ</name>